<organism evidence="2">
    <name type="scientific">Simulium guianense</name>
    <name type="common">Black fly</name>
    <dbReference type="NCBI Taxonomy" id="445764"/>
    <lineage>
        <taxon>Eukaryota</taxon>
        <taxon>Metazoa</taxon>
        <taxon>Ecdysozoa</taxon>
        <taxon>Arthropoda</taxon>
        <taxon>Hexapoda</taxon>
        <taxon>Insecta</taxon>
        <taxon>Pterygota</taxon>
        <taxon>Neoptera</taxon>
        <taxon>Endopterygota</taxon>
        <taxon>Diptera</taxon>
        <taxon>Nematocera</taxon>
        <taxon>Chironomoidea</taxon>
        <taxon>Simuliidae</taxon>
        <taxon>Simulium</taxon>
    </lineage>
</organism>
<reference evidence="2" key="1">
    <citation type="journal article" date="2011" name="BMC Genomics">
        <title>An insight into the sialome of Simulium guianense (DIPTERA:SIMulIIDAE), the main vector of River Blindness Disease in Brazil.</title>
        <authorList>
            <person name="Chagas A.C."/>
            <person name="Calvo E."/>
            <person name="Pimenta P.F."/>
            <person name="Ribeiro J.M."/>
        </authorList>
    </citation>
    <scope>NUCLEOTIDE SEQUENCE</scope>
    <source>
        <tissue evidence="2">Salivary gland</tissue>
    </source>
</reference>
<evidence type="ECO:0000313" key="2">
    <source>
        <dbReference type="EMBL" id="AEB96532.1"/>
    </source>
</evidence>
<feature type="signal peptide" evidence="1">
    <location>
        <begin position="1"/>
        <end position="18"/>
    </location>
</feature>
<accession>F5GTY4</accession>
<keyword evidence="1" id="KW-0732">Signal</keyword>
<name>F5GTY4_SIMGU</name>
<feature type="chain" id="PRO_5003322882" evidence="1">
    <location>
        <begin position="19"/>
        <end position="112"/>
    </location>
</feature>
<sequence length="112" mass="12631">MKAIVLLFAVIVAASVEAVEVQEARSVELDCVKMEGCLAACNLLYMPSNIRDANHLKYQEKHNACIQSASGETCERNQQIKDCFVKDEEDVGELEDEEMASYTIYWHETLNV</sequence>
<protein>
    <submittedName>
        <fullName evidence="2">SV short D7 protein 3</fullName>
    </submittedName>
</protein>
<dbReference type="EMBL" id="JI626297">
    <property type="protein sequence ID" value="AEB96532.1"/>
    <property type="molecule type" value="mRNA"/>
</dbReference>
<evidence type="ECO:0000256" key="1">
    <source>
        <dbReference type="SAM" id="SignalP"/>
    </source>
</evidence>
<proteinExistence type="evidence at transcript level"/>
<dbReference type="AlphaFoldDB" id="F5GTY4"/>